<sequence length="189" mass="20646">MKWVVQKLVDIFPLDRPEYTGQSFGDALLKNLTLRGPIDEQQGFNAASLLANATEIISLSVNSQWRGYQDPYQFSPWIPSMPAGSGSYQFHAPPYSSFSSSSPRFPQHFTGQTRPNGGFRPPPTHSVLPMQPVQTVFAGFTGGYELPSSSTGFYGNPSISQPSTTFYGLDSSSASVYNDLLPLSFGTED</sequence>
<reference evidence="1" key="1">
    <citation type="submission" date="2019-11" db="EMBL/GenBank/DDBJ databases">
        <authorList>
            <person name="Liu Y."/>
            <person name="Hou J."/>
            <person name="Li T.-Q."/>
            <person name="Guan C.-H."/>
            <person name="Wu X."/>
            <person name="Wu H.-Z."/>
            <person name="Ling F."/>
            <person name="Zhang R."/>
            <person name="Shi X.-G."/>
            <person name="Ren J.-P."/>
            <person name="Chen E.-F."/>
            <person name="Sun J.-M."/>
        </authorList>
    </citation>
    <scope>NUCLEOTIDE SEQUENCE</scope>
    <source>
        <strain evidence="1">Adult_tree_wgs_1</strain>
        <tissue evidence="1">Leaves</tissue>
    </source>
</reference>
<gene>
    <name evidence="1" type="ORF">RHSIM_Rhsim13G0163800</name>
</gene>
<evidence type="ECO:0000313" key="2">
    <source>
        <dbReference type="Proteomes" id="UP000626092"/>
    </source>
</evidence>
<comment type="caution">
    <text evidence="1">The sequence shown here is derived from an EMBL/GenBank/DDBJ whole genome shotgun (WGS) entry which is preliminary data.</text>
</comment>
<protein>
    <submittedName>
        <fullName evidence="1">Uncharacterized protein</fullName>
    </submittedName>
</protein>
<name>A0A834FY72_RHOSS</name>
<proteinExistence type="predicted"/>
<organism evidence="1 2">
    <name type="scientific">Rhododendron simsii</name>
    <name type="common">Sims's rhododendron</name>
    <dbReference type="NCBI Taxonomy" id="118357"/>
    <lineage>
        <taxon>Eukaryota</taxon>
        <taxon>Viridiplantae</taxon>
        <taxon>Streptophyta</taxon>
        <taxon>Embryophyta</taxon>
        <taxon>Tracheophyta</taxon>
        <taxon>Spermatophyta</taxon>
        <taxon>Magnoliopsida</taxon>
        <taxon>eudicotyledons</taxon>
        <taxon>Gunneridae</taxon>
        <taxon>Pentapetalae</taxon>
        <taxon>asterids</taxon>
        <taxon>Ericales</taxon>
        <taxon>Ericaceae</taxon>
        <taxon>Ericoideae</taxon>
        <taxon>Rhodoreae</taxon>
        <taxon>Rhododendron</taxon>
    </lineage>
</organism>
<keyword evidence="2" id="KW-1185">Reference proteome</keyword>
<accession>A0A834FY72</accession>
<dbReference type="EMBL" id="WJXA01000013">
    <property type="protein sequence ID" value="KAF7119744.1"/>
    <property type="molecule type" value="Genomic_DNA"/>
</dbReference>
<dbReference type="AlphaFoldDB" id="A0A834FY72"/>
<evidence type="ECO:0000313" key="1">
    <source>
        <dbReference type="EMBL" id="KAF7119744.1"/>
    </source>
</evidence>
<dbReference type="Proteomes" id="UP000626092">
    <property type="component" value="Unassembled WGS sequence"/>
</dbReference>